<feature type="region of interest" description="Disordered" evidence="1">
    <location>
        <begin position="289"/>
        <end position="314"/>
    </location>
</feature>
<accession>A0A3B1CH41</accession>
<dbReference type="InterPro" id="IPR037293">
    <property type="entry name" value="Gal_Oxidase_central_sf"/>
</dbReference>
<sequence>MLVVETQQTAEPLPSSCESNCSNPYSHNQAHVPVLGYVSYLVTGDYFYLEELQFWTSWFFLNTNAAYRNYADGLWYTETLRGQAWNYRNLGYTAYITPDDHGLKTFFEHKVQTNLANDLSKYVSPGSRHKTIFGTAYMAEGSEQYRTWMDDFFTWSIGNLVDLGYTEAQPLLEYKVKFPIGRMGEDVTGDFCFQMGANYTHPMGPGGTDYYASWAEVYSKVASTSALCGTEEMARYLSDRNGEPFVLNQMTGYQAGAAGYVANMQPALAMAVQPDYSDYSNWAIIPRTSTANVPEPTPEPEPTPDPPTNETKNMLDTLQPGYWLEIPNSNLSSVSSTQNPPGDQAGVTDAWSGGLYDTKRDQLIVWGGGHLDYGGNEVYAFSLSELKWKILRESGQAEQCVTFYSDGSPSSTHSYNSIQYVGSVDRFVYVGGSPYGSNCDQDSFTSLFNFETNAWERGTDQPDIGHTTGFITAYNPKTGDLWAHGTYGGSKLAQYDPLKNEWTAYGSGEYLEIYATAAIDPDRRLMVAVGWETMVSWDLDNPAQGATNRRFQTSGDSEFEDIAAVGFVFDPVLKKFVGWGGGTSVYVLDPDTWIWTKVDAAPGNGVNPGQQNDRGTYGRFRYVPSKNIYVVVNTTTSNVFAYKLSEESGVKP</sequence>
<proteinExistence type="predicted"/>
<dbReference type="SUPFAM" id="SSF50965">
    <property type="entry name" value="Galactose oxidase, central domain"/>
    <property type="match status" value="2"/>
</dbReference>
<dbReference type="InterPro" id="IPR011043">
    <property type="entry name" value="Gal_Oxase/kelch_b-propeller"/>
</dbReference>
<protein>
    <submittedName>
        <fullName evidence="2">Uncharacterized protein</fullName>
    </submittedName>
</protein>
<organism evidence="2">
    <name type="scientific">hydrothermal vent metagenome</name>
    <dbReference type="NCBI Taxonomy" id="652676"/>
    <lineage>
        <taxon>unclassified sequences</taxon>
        <taxon>metagenomes</taxon>
        <taxon>ecological metagenomes</taxon>
    </lineage>
</organism>
<dbReference type="Gene3D" id="2.130.10.80">
    <property type="entry name" value="Galactose oxidase/kelch, beta-propeller"/>
    <property type="match status" value="1"/>
</dbReference>
<gene>
    <name evidence="2" type="ORF">MNBD_NITROSPIRAE01-44</name>
</gene>
<dbReference type="AlphaFoldDB" id="A0A3B1CH41"/>
<name>A0A3B1CH41_9ZZZZ</name>
<feature type="region of interest" description="Disordered" evidence="1">
    <location>
        <begin position="331"/>
        <end position="350"/>
    </location>
</feature>
<feature type="compositionally biased region" description="Pro residues" evidence="1">
    <location>
        <begin position="295"/>
        <end position="307"/>
    </location>
</feature>
<dbReference type="EMBL" id="UOGF01000056">
    <property type="protein sequence ID" value="VAX29796.1"/>
    <property type="molecule type" value="Genomic_DNA"/>
</dbReference>
<reference evidence="2" key="1">
    <citation type="submission" date="2018-06" db="EMBL/GenBank/DDBJ databases">
        <authorList>
            <person name="Zhirakovskaya E."/>
        </authorList>
    </citation>
    <scope>NUCLEOTIDE SEQUENCE</scope>
</reference>
<evidence type="ECO:0000256" key="1">
    <source>
        <dbReference type="SAM" id="MobiDB-lite"/>
    </source>
</evidence>
<feature type="compositionally biased region" description="Polar residues" evidence="1">
    <location>
        <begin position="331"/>
        <end position="341"/>
    </location>
</feature>
<evidence type="ECO:0000313" key="2">
    <source>
        <dbReference type="EMBL" id="VAX29796.1"/>
    </source>
</evidence>